<evidence type="ECO:0000259" key="1">
    <source>
        <dbReference type="PROSITE" id="PS51746"/>
    </source>
</evidence>
<dbReference type="InterPro" id="IPR001932">
    <property type="entry name" value="PPM-type_phosphatase-like_dom"/>
</dbReference>
<feature type="domain" description="PPM-type phosphatase" evidence="1">
    <location>
        <begin position="4"/>
        <end position="242"/>
    </location>
</feature>
<protein>
    <submittedName>
        <fullName evidence="2">Serine/threonine-protein phosphatase</fullName>
    </submittedName>
</protein>
<gene>
    <name evidence="2" type="ORF">HJ583_004125</name>
</gene>
<dbReference type="SMART" id="SM00332">
    <property type="entry name" value="PP2Cc"/>
    <property type="match status" value="1"/>
</dbReference>
<dbReference type="Gene3D" id="3.60.40.10">
    <property type="entry name" value="PPM-type phosphatase domain"/>
    <property type="match status" value="1"/>
</dbReference>
<evidence type="ECO:0000313" key="3">
    <source>
        <dbReference type="Proteomes" id="UP000778523"/>
    </source>
</evidence>
<dbReference type="InterPro" id="IPR036457">
    <property type="entry name" value="PPM-type-like_dom_sf"/>
</dbReference>
<dbReference type="EMBL" id="JABCSC020000001">
    <property type="protein sequence ID" value="NSL54203.1"/>
    <property type="molecule type" value="Genomic_DNA"/>
</dbReference>
<comment type="caution">
    <text evidence="2">The sequence shown here is derived from an EMBL/GenBank/DDBJ whole genome shotgun (WGS) entry which is preliminary data.</text>
</comment>
<reference evidence="2 3" key="1">
    <citation type="submission" date="2020-06" db="EMBL/GenBank/DDBJ databases">
        <title>Draft genome of Uliginosibacterium sp. IMCC34675.</title>
        <authorList>
            <person name="Song J."/>
        </authorList>
    </citation>
    <scope>NUCLEOTIDE SEQUENCE [LARGE SCALE GENOMIC DNA]</scope>
    <source>
        <strain evidence="2 3">IMCC34675</strain>
    </source>
</reference>
<accession>A0ABX2IIM2</accession>
<dbReference type="SUPFAM" id="SSF81606">
    <property type="entry name" value="PP2C-like"/>
    <property type="match status" value="1"/>
</dbReference>
<proteinExistence type="predicted"/>
<dbReference type="SMART" id="SM00331">
    <property type="entry name" value="PP2C_SIG"/>
    <property type="match status" value="1"/>
</dbReference>
<keyword evidence="3" id="KW-1185">Reference proteome</keyword>
<organism evidence="2 3">
    <name type="scientific">Uliginosibacterium aquaticum</name>
    <dbReference type="NCBI Taxonomy" id="2731212"/>
    <lineage>
        <taxon>Bacteria</taxon>
        <taxon>Pseudomonadati</taxon>
        <taxon>Pseudomonadota</taxon>
        <taxon>Betaproteobacteria</taxon>
        <taxon>Rhodocyclales</taxon>
        <taxon>Zoogloeaceae</taxon>
        <taxon>Uliginosibacterium</taxon>
    </lineage>
</organism>
<evidence type="ECO:0000313" key="2">
    <source>
        <dbReference type="EMBL" id="NSL54203.1"/>
    </source>
</evidence>
<dbReference type="RefSeq" id="WP_170020723.1">
    <property type="nucleotide sequence ID" value="NZ_JABCSC020000001.1"/>
</dbReference>
<dbReference type="Pfam" id="PF13672">
    <property type="entry name" value="PP2C_2"/>
    <property type="match status" value="1"/>
</dbReference>
<dbReference type="PROSITE" id="PS51746">
    <property type="entry name" value="PPM_2"/>
    <property type="match status" value="1"/>
</dbReference>
<sequence>MLALYSAEQSHIGARRRNEDACGQVRVGDSVCLCVSDGAGGHGGGDVAARIVVETVLGMFEASPGVSSAVAARLIEAAHGAVLVAKQDHVDDMHATCALLLIDLERREAVWAHAGDSRVYFFRAGEVVFQTRDHSLVQTMIDAGYGGLELTRTHPQRSLLTSAIGNLEGIEVSVSGEALPLQVGDSFLVCSDGWWEHVHETQMVTTLAEAVSMPDWLERMARVVSADPAPRHDNYTAIAVRLQDAGAQPPLA</sequence>
<name>A0ABX2IIM2_9RHOO</name>
<dbReference type="Proteomes" id="UP000778523">
    <property type="component" value="Unassembled WGS sequence"/>
</dbReference>